<comment type="function">
    <text evidence="3">Catalyzes the hydrolytic dehalogenation of small (S)-2-haloalkanoic acids to yield the corresponding (R)-2-hydroxyalkanoic acids.</text>
</comment>
<dbReference type="GO" id="GO:0018784">
    <property type="term" value="F:(S)-2-haloacid dehalogenase activity"/>
    <property type="evidence" value="ECO:0007669"/>
    <property type="project" value="UniProtKB-UniRule"/>
</dbReference>
<dbReference type="PANTHER" id="PTHR43316:SF3">
    <property type="entry name" value="HALOACID DEHALOGENASE, TYPE II (AFU_ORTHOLOGUE AFUA_2G07750)-RELATED"/>
    <property type="match status" value="1"/>
</dbReference>
<dbReference type="CDD" id="cd02588">
    <property type="entry name" value="HAD_L2-DEX"/>
    <property type="match status" value="1"/>
</dbReference>
<dbReference type="NCBIfam" id="TIGR01493">
    <property type="entry name" value="HAD-SF-IA-v2"/>
    <property type="match status" value="1"/>
</dbReference>
<accession>A0A1Y2K2D6</accession>
<organism evidence="4 5">
    <name type="scientific">Magnetofaba australis IT-1</name>
    <dbReference type="NCBI Taxonomy" id="1434232"/>
    <lineage>
        <taxon>Bacteria</taxon>
        <taxon>Pseudomonadati</taxon>
        <taxon>Pseudomonadota</taxon>
        <taxon>Magnetococcia</taxon>
        <taxon>Magnetococcales</taxon>
        <taxon>Magnetococcaceae</taxon>
        <taxon>Magnetofaba</taxon>
    </lineage>
</organism>
<dbReference type="InterPro" id="IPR023214">
    <property type="entry name" value="HAD_sf"/>
</dbReference>
<proteinExistence type="inferred from homology"/>
<dbReference type="InterPro" id="IPR023198">
    <property type="entry name" value="PGP-like_dom2"/>
</dbReference>
<dbReference type="SFLD" id="SFLDS00003">
    <property type="entry name" value="Haloacid_Dehalogenase"/>
    <property type="match status" value="1"/>
</dbReference>
<dbReference type="EMBL" id="LVJN01000020">
    <property type="protein sequence ID" value="OSM01766.1"/>
    <property type="molecule type" value="Genomic_DNA"/>
</dbReference>
<dbReference type="PRINTS" id="PR00413">
    <property type="entry name" value="HADHALOGNASE"/>
</dbReference>
<sequence>MAAEIRAYVFDAYGTLLDVNAAMSAHVAALGPNAAQLPTWWRVKQLEYSWTYTLMGRYRSFWQLTDDALTTAAALCGVEIGDKRAALMEAFRCCPAFDDAIPALQSLRARGLPTAILSNGDLATLRYTVEQAGLAPHLDHLLSADAAQKFKTAPEVYQLAVDALGLEREQIAFCSSNRWDIAGAASFGFQTSWINRSGAVEEYAAYPAQEILAELAL</sequence>
<evidence type="ECO:0000256" key="3">
    <source>
        <dbReference type="RuleBase" id="RU368077"/>
    </source>
</evidence>
<dbReference type="Gene3D" id="3.40.50.1000">
    <property type="entry name" value="HAD superfamily/HAD-like"/>
    <property type="match status" value="1"/>
</dbReference>
<evidence type="ECO:0000256" key="1">
    <source>
        <dbReference type="ARBA" id="ARBA00008106"/>
    </source>
</evidence>
<dbReference type="InterPro" id="IPR006439">
    <property type="entry name" value="HAD-SF_hydro_IA"/>
</dbReference>
<keyword evidence="5" id="KW-1185">Reference proteome</keyword>
<dbReference type="SFLD" id="SFLDF00045">
    <property type="entry name" value="2-haloacid_dehalogenase"/>
    <property type="match status" value="1"/>
</dbReference>
<keyword evidence="2 3" id="KW-0378">Hydrolase</keyword>
<evidence type="ECO:0000313" key="4">
    <source>
        <dbReference type="EMBL" id="OSM01766.1"/>
    </source>
</evidence>
<name>A0A1Y2K2D6_9PROT</name>
<dbReference type="Proteomes" id="UP000194003">
    <property type="component" value="Unassembled WGS sequence"/>
</dbReference>
<dbReference type="EC" id="3.8.1.2" evidence="3"/>
<comment type="similarity">
    <text evidence="1 3">Belongs to the HAD-like hydrolase superfamily. S-2-haloalkanoic acid dehalogenase family.</text>
</comment>
<dbReference type="SFLD" id="SFLDG01129">
    <property type="entry name" value="C1.5:_HAD__Beta-PGM__Phosphata"/>
    <property type="match status" value="1"/>
</dbReference>
<dbReference type="NCBIfam" id="TIGR01428">
    <property type="entry name" value="HAD_type_II"/>
    <property type="match status" value="1"/>
</dbReference>
<dbReference type="RefSeq" id="WP_085444026.1">
    <property type="nucleotide sequence ID" value="NZ_LVJN01000020.1"/>
</dbReference>
<protein>
    <recommendedName>
        <fullName evidence="3">(S)-2-haloacid dehalogenase</fullName>
        <ecNumber evidence="3">3.8.1.2</ecNumber>
    </recommendedName>
    <alternativeName>
        <fullName evidence="3">2-haloalkanoic acid dehalogenase</fullName>
    </alternativeName>
    <alternativeName>
        <fullName evidence="3">Halocarboxylic acid halidohydrolase</fullName>
    </alternativeName>
    <alternativeName>
        <fullName evidence="3">L-2-haloacid dehalogenase</fullName>
    </alternativeName>
</protein>
<dbReference type="SUPFAM" id="SSF56784">
    <property type="entry name" value="HAD-like"/>
    <property type="match status" value="1"/>
</dbReference>
<gene>
    <name evidence="4" type="ORF">MAIT1_01800</name>
</gene>
<dbReference type="STRING" id="1434232.MAIT1_01800"/>
<dbReference type="SFLD" id="SFLDG01135">
    <property type="entry name" value="C1.5.6:_HAD__Beta-PGM__Phospha"/>
    <property type="match status" value="1"/>
</dbReference>
<dbReference type="InterPro" id="IPR006328">
    <property type="entry name" value="2-HAD"/>
</dbReference>
<reference evidence="4 5" key="1">
    <citation type="journal article" date="2016" name="BMC Genomics">
        <title>Combined genomic and structural analyses of a cultured magnetotactic bacterium reveals its niche adaptation to a dynamic environment.</title>
        <authorList>
            <person name="Araujo A.C."/>
            <person name="Morillo V."/>
            <person name="Cypriano J."/>
            <person name="Teixeira L.C."/>
            <person name="Leao P."/>
            <person name="Lyra S."/>
            <person name="Almeida L.G."/>
            <person name="Bazylinski D.A."/>
            <person name="Vasconcellos A.T."/>
            <person name="Abreu F."/>
            <person name="Lins U."/>
        </authorList>
    </citation>
    <scope>NUCLEOTIDE SEQUENCE [LARGE SCALE GENOMIC DNA]</scope>
    <source>
        <strain evidence="4 5">IT-1</strain>
    </source>
</reference>
<dbReference type="AlphaFoldDB" id="A0A1Y2K2D6"/>
<dbReference type="OrthoDB" id="7989657at2"/>
<evidence type="ECO:0000313" key="5">
    <source>
        <dbReference type="Proteomes" id="UP000194003"/>
    </source>
</evidence>
<dbReference type="Gene3D" id="1.10.150.240">
    <property type="entry name" value="Putative phosphatase, domain 2"/>
    <property type="match status" value="1"/>
</dbReference>
<comment type="catalytic activity">
    <reaction evidence="3">
        <text>an (S)-2-haloacid + H2O = a (2R)-2-hydroxycarboxylate + a halide anion + H(+)</text>
        <dbReference type="Rhea" id="RHEA:11192"/>
        <dbReference type="ChEBI" id="CHEBI:15377"/>
        <dbReference type="ChEBI" id="CHEBI:15378"/>
        <dbReference type="ChEBI" id="CHEBI:16042"/>
        <dbReference type="ChEBI" id="CHEBI:58314"/>
        <dbReference type="ChEBI" id="CHEBI:137405"/>
        <dbReference type="EC" id="3.8.1.2"/>
    </reaction>
</comment>
<dbReference type="InterPro" id="IPR051540">
    <property type="entry name" value="S-2-haloacid_dehalogenase"/>
</dbReference>
<dbReference type="PANTHER" id="PTHR43316">
    <property type="entry name" value="HYDROLASE, HALOACID DELAHOGENASE-RELATED"/>
    <property type="match status" value="1"/>
</dbReference>
<comment type="caution">
    <text evidence="4">The sequence shown here is derived from an EMBL/GenBank/DDBJ whole genome shotgun (WGS) entry which is preliminary data.</text>
</comment>
<evidence type="ECO:0000256" key="2">
    <source>
        <dbReference type="ARBA" id="ARBA00022801"/>
    </source>
</evidence>
<dbReference type="InterPro" id="IPR036412">
    <property type="entry name" value="HAD-like_sf"/>
</dbReference>
<dbReference type="Pfam" id="PF00702">
    <property type="entry name" value="Hydrolase"/>
    <property type="match status" value="1"/>
</dbReference>